<dbReference type="PANTHER" id="PTHR48083:SF18">
    <property type="entry name" value="ACYL-COENZYME A DEHYDROGENASE"/>
    <property type="match status" value="1"/>
</dbReference>
<evidence type="ECO:0000259" key="15">
    <source>
        <dbReference type="Pfam" id="PF02770"/>
    </source>
</evidence>
<protein>
    <recommendedName>
        <fullName evidence="6">Acyl-coenzyme A dehydrogenase</fullName>
        <ecNumber evidence="4">1.3.8.7</ecNumber>
        <ecNumber evidence="5">1.3.8.8</ecNumber>
    </recommendedName>
</protein>
<evidence type="ECO:0000313" key="18">
    <source>
        <dbReference type="EMBL" id="KTD21630.1"/>
    </source>
</evidence>
<evidence type="ECO:0000256" key="13">
    <source>
        <dbReference type="SAM" id="Phobius"/>
    </source>
</evidence>
<dbReference type="GO" id="GO:0005737">
    <property type="term" value="C:cytoplasm"/>
    <property type="evidence" value="ECO:0007669"/>
    <property type="project" value="TreeGrafter"/>
</dbReference>
<accession>A0A0W0VNH7</accession>
<dbReference type="SUPFAM" id="SSF56645">
    <property type="entry name" value="Acyl-CoA dehydrogenase NM domain-like"/>
    <property type="match status" value="1"/>
</dbReference>
<keyword evidence="13" id="KW-1133">Transmembrane helix</keyword>
<dbReference type="InterPro" id="IPR036250">
    <property type="entry name" value="AcylCo_DH-like_C"/>
</dbReference>
<dbReference type="FunFam" id="1.20.140.10:FF:000009">
    <property type="entry name" value="Acyl-CoA dehydrogenase"/>
    <property type="match status" value="1"/>
</dbReference>
<evidence type="ECO:0000256" key="5">
    <source>
        <dbReference type="ARBA" id="ARBA00012040"/>
    </source>
</evidence>
<sequence>MDIAIGLIAFFVMAGVLLFNQAAITVWALSYALFFLLALKFLEPGLIGQSVLWLLAGVFLIGVVKPLRCFLFSRHLFKLAKSSIPKISATEREALEAGMVGWEGELFSGTPELDELFRIPNGLLTDEEMSFINGPVNELCRMIDDWDITHNLADLPPEVWEYVKSQGFLGMIIPKEYGGLGFSATAQKTVLSILYGRSITLASTVAVPNSLGPAELLLKYGTSSQKNYYLPRLADGREIPCFALTAPDAGSDAASISDTGIITKRRINGEEVTGILLNWNKRYITLAPVATIIGLAFRLFDPDNVLGKGYDVGISCALIPADTKGVSRGRRHFPLNIVFQNGPTQGRNVFIPLSYLIGGEKMAGSGWRMLMECLSVGRAISLPSSALGGAQAASLASGAYSRIRKQFNQPICKFEGIEEPLSRIAGYTYIIDSALAMTTAAIDQGAKSGIAGAILKYHTTELARKISLDAMDIHGGKGICLGPNNYLGRGYQGAPISITVEGANILTRNLIIFGQGAIRCHPYVFQEMESIQTNNVEAFEEAFWQHVSFFLANFTKSIIFGFADNQFAIKSTPLQQYYRLLRGYSSQLAFLSDFAMMTLGANLKRKESISARLGDVLSNLYLLSGVLHHYHCAGEPEDELPLLHWSCQYLLNQCEQAVKGVICNFPVRWARPILKICLQPLGLRRILPSDNLAHQLAQLLTRPNEVRANLTRYVFQENRENCPVGQLEDVFQKLCHAEPLEKKLSQAVKAGMLQSLSVLEQINEAQEQGILSKEETEYLQEIERLRQKVIAVDDFSDQELMRQKGNNHSKTTRENNLPLEAV</sequence>
<feature type="domain" description="Acyl-CoA dehydrogenase/oxidase C-terminal" evidence="14">
    <location>
        <begin position="364"/>
        <end position="511"/>
    </location>
</feature>
<dbReference type="OrthoDB" id="9802447at2"/>
<dbReference type="Gene3D" id="1.10.540.10">
    <property type="entry name" value="Acyl-CoA dehydrogenase/oxidase, N-terminal domain"/>
    <property type="match status" value="1"/>
</dbReference>
<proteinExistence type="inferred from homology"/>
<dbReference type="FunFam" id="1.10.540.10:FF:000004">
    <property type="entry name" value="Acyl-CoA dehydrogenase"/>
    <property type="match status" value="1"/>
</dbReference>
<evidence type="ECO:0000256" key="9">
    <source>
        <dbReference type="ARBA" id="ARBA00023002"/>
    </source>
</evidence>
<dbReference type="InterPro" id="IPR009100">
    <property type="entry name" value="AcylCoA_DH/oxidase_NM_dom_sf"/>
</dbReference>
<dbReference type="InterPro" id="IPR046373">
    <property type="entry name" value="Acyl-CoA_Oxase/DH_mid-dom_sf"/>
</dbReference>
<dbReference type="EMBL" id="LNYK01000014">
    <property type="protein sequence ID" value="KTD21630.1"/>
    <property type="molecule type" value="Genomic_DNA"/>
</dbReference>
<gene>
    <name evidence="18" type="primary">fadE_1</name>
    <name evidence="18" type="ORF">Llon_0795</name>
</gene>
<dbReference type="GO" id="GO:0050660">
    <property type="term" value="F:flavin adenine dinucleotide binding"/>
    <property type="evidence" value="ECO:0007669"/>
    <property type="project" value="InterPro"/>
</dbReference>
<dbReference type="InterPro" id="IPR006091">
    <property type="entry name" value="Acyl-CoA_Oxase/DH_mid-dom"/>
</dbReference>
<dbReference type="Gene3D" id="2.40.110.10">
    <property type="entry name" value="Butyryl-CoA Dehydrogenase, subunit A, domain 2"/>
    <property type="match status" value="1"/>
</dbReference>
<evidence type="ECO:0000259" key="17">
    <source>
        <dbReference type="Pfam" id="PF09317"/>
    </source>
</evidence>
<feature type="domain" description="Acyl-CoA dehydrogenase C-terminal bacterial-type" evidence="17">
    <location>
        <begin position="518"/>
        <end position="795"/>
    </location>
</feature>
<evidence type="ECO:0000256" key="11">
    <source>
        <dbReference type="ARBA" id="ARBA00049247"/>
    </source>
</evidence>
<evidence type="ECO:0000256" key="12">
    <source>
        <dbReference type="SAM" id="MobiDB-lite"/>
    </source>
</evidence>
<feature type="region of interest" description="Disordered" evidence="12">
    <location>
        <begin position="800"/>
        <end position="822"/>
    </location>
</feature>
<keyword evidence="13" id="KW-0472">Membrane</keyword>
<dbReference type="Pfam" id="PF09317">
    <property type="entry name" value="ACDH_C"/>
    <property type="match status" value="1"/>
</dbReference>
<keyword evidence="8" id="KW-0274">FAD</keyword>
<organism evidence="18 19">
    <name type="scientific">Legionella londiniensis</name>
    <dbReference type="NCBI Taxonomy" id="45068"/>
    <lineage>
        <taxon>Bacteria</taxon>
        <taxon>Pseudomonadati</taxon>
        <taxon>Pseudomonadota</taxon>
        <taxon>Gammaproteobacteria</taxon>
        <taxon>Legionellales</taxon>
        <taxon>Legionellaceae</taxon>
        <taxon>Legionella</taxon>
    </lineage>
</organism>
<comment type="caution">
    <text evidence="18">The sequence shown here is derived from an EMBL/GenBank/DDBJ whole genome shotgun (WGS) entry which is preliminary data.</text>
</comment>
<evidence type="ECO:0000256" key="4">
    <source>
        <dbReference type="ARBA" id="ARBA00012033"/>
    </source>
</evidence>
<evidence type="ECO:0000259" key="16">
    <source>
        <dbReference type="Pfam" id="PF02771"/>
    </source>
</evidence>
<comment type="pathway">
    <text evidence="2">Lipid metabolism; fatty acid beta-oxidation.</text>
</comment>
<dbReference type="SUPFAM" id="SSF47203">
    <property type="entry name" value="Acyl-CoA dehydrogenase C-terminal domain-like"/>
    <property type="match status" value="1"/>
</dbReference>
<dbReference type="PANTHER" id="PTHR48083">
    <property type="entry name" value="MEDIUM-CHAIN SPECIFIC ACYL-COA DEHYDROGENASE, MITOCHONDRIAL-RELATED"/>
    <property type="match status" value="1"/>
</dbReference>
<feature type="transmembrane region" description="Helical" evidence="13">
    <location>
        <begin position="51"/>
        <end position="71"/>
    </location>
</feature>
<feature type="domain" description="Acyl-CoA oxidase/dehydrogenase middle" evidence="15">
    <location>
        <begin position="241"/>
        <end position="331"/>
    </location>
</feature>
<feature type="transmembrane region" description="Helical" evidence="13">
    <location>
        <begin position="283"/>
        <end position="300"/>
    </location>
</feature>
<dbReference type="InterPro" id="IPR037069">
    <property type="entry name" value="AcylCoA_DH/ox_N_sf"/>
</dbReference>
<keyword evidence="19" id="KW-1185">Reference proteome</keyword>
<comment type="similarity">
    <text evidence="3">Belongs to the acyl-CoA dehydrogenase family.</text>
</comment>
<evidence type="ECO:0000256" key="1">
    <source>
        <dbReference type="ARBA" id="ARBA00001974"/>
    </source>
</evidence>
<keyword evidence="7" id="KW-0285">Flavoprotein</keyword>
<dbReference type="AlphaFoldDB" id="A0A0W0VNH7"/>
<evidence type="ECO:0000256" key="6">
    <source>
        <dbReference type="ARBA" id="ARBA00020144"/>
    </source>
</evidence>
<evidence type="ECO:0000256" key="3">
    <source>
        <dbReference type="ARBA" id="ARBA00009347"/>
    </source>
</evidence>
<evidence type="ECO:0000259" key="14">
    <source>
        <dbReference type="Pfam" id="PF00441"/>
    </source>
</evidence>
<dbReference type="InterPro" id="IPR015396">
    <property type="entry name" value="FadE_C"/>
</dbReference>
<evidence type="ECO:0000256" key="7">
    <source>
        <dbReference type="ARBA" id="ARBA00022630"/>
    </source>
</evidence>
<dbReference type="Pfam" id="PF02771">
    <property type="entry name" value="Acyl-CoA_dh_N"/>
    <property type="match status" value="1"/>
</dbReference>
<evidence type="ECO:0000256" key="8">
    <source>
        <dbReference type="ARBA" id="ARBA00022827"/>
    </source>
</evidence>
<dbReference type="GO" id="GO:0033539">
    <property type="term" value="P:fatty acid beta-oxidation using acyl-CoA dehydrogenase"/>
    <property type="evidence" value="ECO:0007669"/>
    <property type="project" value="InterPro"/>
</dbReference>
<reference evidence="18 19" key="1">
    <citation type="submission" date="2015-11" db="EMBL/GenBank/DDBJ databases">
        <title>Genomic analysis of 38 Legionella species identifies large and diverse effector repertoires.</title>
        <authorList>
            <person name="Burstein D."/>
            <person name="Amaro F."/>
            <person name="Zusman T."/>
            <person name="Lifshitz Z."/>
            <person name="Cohen O."/>
            <person name="Gilbert J.A."/>
            <person name="Pupko T."/>
            <person name="Shuman H.A."/>
            <person name="Segal G."/>
        </authorList>
    </citation>
    <scope>NUCLEOTIDE SEQUENCE [LARGE SCALE GENOMIC DNA]</scope>
    <source>
        <strain evidence="18 19">ATCC 49505</strain>
    </source>
</reference>
<dbReference type="Pfam" id="PF00441">
    <property type="entry name" value="Acyl-CoA_dh_1"/>
    <property type="match status" value="1"/>
</dbReference>
<dbReference type="GO" id="GO:0070991">
    <property type="term" value="F:medium-chain fatty acyl-CoA dehydrogenase activity"/>
    <property type="evidence" value="ECO:0007669"/>
    <property type="project" value="UniProtKB-EC"/>
</dbReference>
<dbReference type="UniPathway" id="UPA00659"/>
<dbReference type="InterPro" id="IPR009075">
    <property type="entry name" value="AcylCo_DH/oxidase_C"/>
</dbReference>
<comment type="catalytic activity">
    <reaction evidence="10">
        <text>a medium-chain 2,3-saturated fatty acyl-CoA + oxidized [electron-transfer flavoprotein] + H(+) = a medium-chain (2E)-enoyl-CoA + reduced [electron-transfer flavoprotein]</text>
        <dbReference type="Rhea" id="RHEA:14477"/>
        <dbReference type="Rhea" id="RHEA-COMP:10685"/>
        <dbReference type="Rhea" id="RHEA-COMP:10686"/>
        <dbReference type="ChEBI" id="CHEBI:15378"/>
        <dbReference type="ChEBI" id="CHEBI:57692"/>
        <dbReference type="ChEBI" id="CHEBI:58307"/>
        <dbReference type="ChEBI" id="CHEBI:83723"/>
        <dbReference type="ChEBI" id="CHEBI:83726"/>
        <dbReference type="EC" id="1.3.8.7"/>
    </reaction>
</comment>
<dbReference type="Pfam" id="PF02770">
    <property type="entry name" value="Acyl-CoA_dh_M"/>
    <property type="match status" value="1"/>
</dbReference>
<dbReference type="Gene3D" id="1.20.140.10">
    <property type="entry name" value="Butyryl-CoA Dehydrogenase, subunit A, domain 3"/>
    <property type="match status" value="1"/>
</dbReference>
<dbReference type="InterPro" id="IPR013786">
    <property type="entry name" value="AcylCoA_DH/ox_N"/>
</dbReference>
<comment type="cofactor">
    <cofactor evidence="1">
        <name>FAD</name>
        <dbReference type="ChEBI" id="CHEBI:57692"/>
    </cofactor>
</comment>
<dbReference type="Proteomes" id="UP000054997">
    <property type="component" value="Unassembled WGS sequence"/>
</dbReference>
<dbReference type="NCBIfam" id="NF009586">
    <property type="entry name" value="PRK13026.1"/>
    <property type="match status" value="1"/>
</dbReference>
<feature type="domain" description="Acyl-CoA dehydrogenase/oxidase N-terminal" evidence="16">
    <location>
        <begin position="141"/>
        <end position="236"/>
    </location>
</feature>
<keyword evidence="13" id="KW-0812">Transmembrane</keyword>
<evidence type="ECO:0000313" key="19">
    <source>
        <dbReference type="Proteomes" id="UP000054997"/>
    </source>
</evidence>
<comment type="catalytic activity">
    <reaction evidence="11">
        <text>a long-chain 2,3-saturated fatty acyl-CoA + oxidized [electron-transfer flavoprotein] + H(+) = a long-chain (2E)-enoyl-CoA + reduced [electron-transfer flavoprotein]</text>
        <dbReference type="Rhea" id="RHEA:17721"/>
        <dbReference type="Rhea" id="RHEA-COMP:10685"/>
        <dbReference type="Rhea" id="RHEA-COMP:10686"/>
        <dbReference type="ChEBI" id="CHEBI:15378"/>
        <dbReference type="ChEBI" id="CHEBI:57692"/>
        <dbReference type="ChEBI" id="CHEBI:58307"/>
        <dbReference type="ChEBI" id="CHEBI:83721"/>
        <dbReference type="ChEBI" id="CHEBI:83727"/>
        <dbReference type="EC" id="1.3.8.8"/>
    </reaction>
</comment>
<dbReference type="InterPro" id="IPR050741">
    <property type="entry name" value="Acyl-CoA_dehydrogenase"/>
</dbReference>
<evidence type="ECO:0000256" key="2">
    <source>
        <dbReference type="ARBA" id="ARBA00005005"/>
    </source>
</evidence>
<dbReference type="STRING" id="45068.Llon_0795"/>
<dbReference type="PATRIC" id="fig|45068.5.peg.846"/>
<dbReference type="GO" id="GO:0004466">
    <property type="term" value="F:long-chain fatty acyl-CoA dehydrogenase activity"/>
    <property type="evidence" value="ECO:0007669"/>
    <property type="project" value="UniProtKB-EC"/>
</dbReference>
<feature type="transmembrane region" description="Helical" evidence="13">
    <location>
        <begin position="7"/>
        <end position="39"/>
    </location>
</feature>
<dbReference type="EC" id="1.3.8.8" evidence="5"/>
<evidence type="ECO:0000256" key="10">
    <source>
        <dbReference type="ARBA" id="ARBA00047882"/>
    </source>
</evidence>
<dbReference type="EC" id="1.3.8.7" evidence="4"/>
<keyword evidence="9" id="KW-0560">Oxidoreductase</keyword>
<name>A0A0W0VNH7_9GAMM</name>
<dbReference type="NCBIfam" id="NF007000">
    <property type="entry name" value="PRK09463.1"/>
    <property type="match status" value="1"/>
</dbReference>